<proteinExistence type="predicted"/>
<sequence length="64" mass="6930">MSKPLALLFAVIGTLLLASISFFISVREPWMVLVCAVAALLFIGWGFAVKARQRKKNGAPPSAR</sequence>
<keyword evidence="3" id="KW-1185">Reference proteome</keyword>
<keyword evidence="1" id="KW-0472">Membrane</keyword>
<name>A0A4Y8Q6F3_9BACL</name>
<comment type="caution">
    <text evidence="2">The sequence shown here is derived from an EMBL/GenBank/DDBJ whole genome shotgun (WGS) entry which is preliminary data.</text>
</comment>
<dbReference type="OrthoDB" id="2628998at2"/>
<dbReference type="AlphaFoldDB" id="A0A4Y8Q6F3"/>
<keyword evidence="1" id="KW-0812">Transmembrane</keyword>
<dbReference type="EMBL" id="MYFO01000006">
    <property type="protein sequence ID" value="TFE89856.1"/>
    <property type="molecule type" value="Genomic_DNA"/>
</dbReference>
<feature type="transmembrane region" description="Helical" evidence="1">
    <location>
        <begin position="5"/>
        <end position="24"/>
    </location>
</feature>
<evidence type="ECO:0000313" key="3">
    <source>
        <dbReference type="Proteomes" id="UP000298246"/>
    </source>
</evidence>
<evidence type="ECO:0000313" key="2">
    <source>
        <dbReference type="EMBL" id="TFE89856.1"/>
    </source>
</evidence>
<gene>
    <name evidence="2" type="ORF">B5M42_06420</name>
</gene>
<dbReference type="Proteomes" id="UP000298246">
    <property type="component" value="Unassembled WGS sequence"/>
</dbReference>
<dbReference type="InterPro" id="IPR035211">
    <property type="entry name" value="DUF5325"/>
</dbReference>
<reference evidence="2 3" key="1">
    <citation type="submission" date="2017-03" db="EMBL/GenBank/DDBJ databases">
        <title>Isolation of Levoglucosan Utilizing Bacteria.</title>
        <authorList>
            <person name="Arya A.S."/>
        </authorList>
    </citation>
    <scope>NUCLEOTIDE SEQUENCE [LARGE SCALE GENOMIC DNA]</scope>
    <source>
        <strain evidence="2 3">MEC069</strain>
    </source>
</reference>
<evidence type="ECO:0000256" key="1">
    <source>
        <dbReference type="SAM" id="Phobius"/>
    </source>
</evidence>
<accession>A0A4Y8Q6F3</accession>
<feature type="transmembrane region" description="Helical" evidence="1">
    <location>
        <begin position="30"/>
        <end position="49"/>
    </location>
</feature>
<protein>
    <submittedName>
        <fullName evidence="2">Uncharacterized protein</fullName>
    </submittedName>
</protein>
<keyword evidence="1" id="KW-1133">Transmembrane helix</keyword>
<organism evidence="2 3">
    <name type="scientific">Paenibacillus athensensis</name>
    <dbReference type="NCBI Taxonomy" id="1967502"/>
    <lineage>
        <taxon>Bacteria</taxon>
        <taxon>Bacillati</taxon>
        <taxon>Bacillota</taxon>
        <taxon>Bacilli</taxon>
        <taxon>Bacillales</taxon>
        <taxon>Paenibacillaceae</taxon>
        <taxon>Paenibacillus</taxon>
    </lineage>
</organism>
<dbReference type="Pfam" id="PF17259">
    <property type="entry name" value="DUF5325"/>
    <property type="match status" value="1"/>
</dbReference>